<evidence type="ECO:0000256" key="7">
    <source>
        <dbReference type="ARBA" id="ARBA00023146"/>
    </source>
</evidence>
<evidence type="ECO:0000256" key="3">
    <source>
        <dbReference type="ARBA" id="ARBA00022598"/>
    </source>
</evidence>
<dbReference type="AlphaFoldDB" id="A0A1I7WXZ6"/>
<protein>
    <recommendedName>
        <fullName evidence="2">leucine--tRNA ligase</fullName>
        <ecNumber evidence="2">6.1.1.4</ecNumber>
    </recommendedName>
</protein>
<keyword evidence="6" id="KW-0648">Protein biosynthesis</keyword>
<keyword evidence="4" id="KW-0547">Nucleotide-binding</keyword>
<dbReference type="WBParaSite" id="Hba_10004">
    <property type="protein sequence ID" value="Hba_10004"/>
    <property type="gene ID" value="Hba_10004"/>
</dbReference>
<dbReference type="InterPro" id="IPR002302">
    <property type="entry name" value="Leu-tRNA-ligase"/>
</dbReference>
<evidence type="ECO:0000256" key="4">
    <source>
        <dbReference type="ARBA" id="ARBA00022741"/>
    </source>
</evidence>
<dbReference type="GO" id="GO:0032543">
    <property type="term" value="P:mitochondrial translation"/>
    <property type="evidence" value="ECO:0007669"/>
    <property type="project" value="TreeGrafter"/>
</dbReference>
<proteinExistence type="inferred from homology"/>
<dbReference type="PANTHER" id="PTHR43740:SF2">
    <property type="entry name" value="LEUCINE--TRNA LIGASE, MITOCHONDRIAL"/>
    <property type="match status" value="1"/>
</dbReference>
<keyword evidence="7" id="KW-0030">Aminoacyl-tRNA synthetase</keyword>
<organism evidence="9 10">
    <name type="scientific">Heterorhabditis bacteriophora</name>
    <name type="common">Entomopathogenic nematode worm</name>
    <dbReference type="NCBI Taxonomy" id="37862"/>
    <lineage>
        <taxon>Eukaryota</taxon>
        <taxon>Metazoa</taxon>
        <taxon>Ecdysozoa</taxon>
        <taxon>Nematoda</taxon>
        <taxon>Chromadorea</taxon>
        <taxon>Rhabditida</taxon>
        <taxon>Rhabditina</taxon>
        <taxon>Rhabditomorpha</taxon>
        <taxon>Strongyloidea</taxon>
        <taxon>Heterorhabditidae</taxon>
        <taxon>Heterorhabditis</taxon>
    </lineage>
</organism>
<keyword evidence="3" id="KW-0436">Ligase</keyword>
<dbReference type="PANTHER" id="PTHR43740">
    <property type="entry name" value="LEUCYL-TRNA SYNTHETASE"/>
    <property type="match status" value="1"/>
</dbReference>
<evidence type="ECO:0000256" key="1">
    <source>
        <dbReference type="ARBA" id="ARBA00005594"/>
    </source>
</evidence>
<evidence type="ECO:0000256" key="8">
    <source>
        <dbReference type="SAM" id="Phobius"/>
    </source>
</evidence>
<dbReference type="GO" id="GO:0005524">
    <property type="term" value="F:ATP binding"/>
    <property type="evidence" value="ECO:0007669"/>
    <property type="project" value="UniProtKB-KW"/>
</dbReference>
<dbReference type="GO" id="GO:0005739">
    <property type="term" value="C:mitochondrion"/>
    <property type="evidence" value="ECO:0007669"/>
    <property type="project" value="TreeGrafter"/>
</dbReference>
<evidence type="ECO:0000256" key="6">
    <source>
        <dbReference type="ARBA" id="ARBA00022917"/>
    </source>
</evidence>
<keyword evidence="8" id="KW-0472">Membrane</keyword>
<evidence type="ECO:0000256" key="5">
    <source>
        <dbReference type="ARBA" id="ARBA00022840"/>
    </source>
</evidence>
<evidence type="ECO:0000313" key="10">
    <source>
        <dbReference type="WBParaSite" id="Hba_10004"/>
    </source>
</evidence>
<dbReference type="InterPro" id="IPR014729">
    <property type="entry name" value="Rossmann-like_a/b/a_fold"/>
</dbReference>
<reference evidence="10" key="1">
    <citation type="submission" date="2016-11" db="UniProtKB">
        <authorList>
            <consortium name="WormBaseParasite"/>
        </authorList>
    </citation>
    <scope>IDENTIFICATION</scope>
</reference>
<keyword evidence="8" id="KW-0812">Transmembrane</keyword>
<dbReference type="GO" id="GO:0004823">
    <property type="term" value="F:leucine-tRNA ligase activity"/>
    <property type="evidence" value="ECO:0007669"/>
    <property type="project" value="UniProtKB-EC"/>
</dbReference>
<dbReference type="Proteomes" id="UP000095283">
    <property type="component" value="Unplaced"/>
</dbReference>
<evidence type="ECO:0000313" key="9">
    <source>
        <dbReference type="Proteomes" id="UP000095283"/>
    </source>
</evidence>
<evidence type="ECO:0000256" key="2">
    <source>
        <dbReference type="ARBA" id="ARBA00013164"/>
    </source>
</evidence>
<keyword evidence="5" id="KW-0067">ATP-binding</keyword>
<keyword evidence="9" id="KW-1185">Reference proteome</keyword>
<keyword evidence="8" id="KW-1133">Transmembrane helix</keyword>
<accession>A0A1I7WXZ6</accession>
<dbReference type="EC" id="6.1.1.4" evidence="2"/>
<comment type="similarity">
    <text evidence="1">Belongs to the class-I aminoacyl-tRNA synthetase family.</text>
</comment>
<feature type="transmembrane region" description="Helical" evidence="8">
    <location>
        <begin position="62"/>
        <end position="83"/>
    </location>
</feature>
<dbReference type="GO" id="GO:0006429">
    <property type="term" value="P:leucyl-tRNA aminoacylation"/>
    <property type="evidence" value="ECO:0007669"/>
    <property type="project" value="InterPro"/>
</dbReference>
<name>A0A1I7WXZ6_HETBA</name>
<sequence>MELLVIGCPLWLCLIFTMVPQCTLMPGRKFYILFLFFLINGYGYYDSDTLDTFFDSSWQVNFLVSILVLIFKLAISAAVHLFFARFISYFLTDIGVTQEEEPFHHIIPQGVVRGKTYVERETGKYIRDNHIILRGDKMSKSKSNGVEETLRECYNYFVRNISMCLEVLHLHNTAISRLQGFTNALRVMWTLFIFLE</sequence>
<dbReference type="Gene3D" id="3.40.50.620">
    <property type="entry name" value="HUPs"/>
    <property type="match status" value="1"/>
</dbReference>
<dbReference type="SUPFAM" id="SSF52374">
    <property type="entry name" value="Nucleotidylyl transferase"/>
    <property type="match status" value="1"/>
</dbReference>